<reference evidence="2 3" key="1">
    <citation type="submission" date="2019-10" db="EMBL/GenBank/DDBJ databases">
        <title>Prolixibacter strains distinguished by the presence of nitrate reductase genes were adept at nitrate-dependent anaerobic corrosion of metallic iron and carbon steel.</title>
        <authorList>
            <person name="Iino T."/>
            <person name="Shono N."/>
            <person name="Ito K."/>
            <person name="Nakamura R."/>
            <person name="Sueoka K."/>
            <person name="Harayama S."/>
            <person name="Ohkuma M."/>
        </authorList>
    </citation>
    <scope>NUCLEOTIDE SEQUENCE [LARGE SCALE GENOMIC DNA]</scope>
    <source>
        <strain evidence="2 3">JCM 13498</strain>
    </source>
</reference>
<comment type="caution">
    <text evidence="2">The sequence shown here is derived from an EMBL/GenBank/DDBJ whole genome shotgun (WGS) entry which is preliminary data.</text>
</comment>
<dbReference type="OrthoDB" id="9872031at2"/>
<dbReference type="Proteomes" id="UP000391834">
    <property type="component" value="Unassembled WGS sequence"/>
</dbReference>
<keyword evidence="3" id="KW-1185">Reference proteome</keyword>
<dbReference type="EMBL" id="BLAX01000001">
    <property type="protein sequence ID" value="GET31560.1"/>
    <property type="molecule type" value="Genomic_DNA"/>
</dbReference>
<feature type="transmembrane region" description="Helical" evidence="1">
    <location>
        <begin position="47"/>
        <end position="66"/>
    </location>
</feature>
<dbReference type="RefSeq" id="WP_025866015.1">
    <property type="nucleotide sequence ID" value="NZ_BLAX01000001.1"/>
</dbReference>
<keyword evidence="1" id="KW-0472">Membrane</keyword>
<keyword evidence="1" id="KW-1133">Transmembrane helix</keyword>
<evidence type="ECO:0000313" key="2">
    <source>
        <dbReference type="EMBL" id="GET31560.1"/>
    </source>
</evidence>
<dbReference type="AlphaFoldDB" id="A0A5M4AUC0"/>
<keyword evidence="1" id="KW-0812">Transmembrane</keyword>
<sequence>MKRRLTKEDIRLLKYEKRNGYVFAGMILMAGVLFNLIDLVMTDIIHQHTVLVAIDMVIIGLSWMTLHRINRDLNRDLEAGYRTVRMEKVTGKMKHTAHEAGSGTLSNQEMKSIDKFQLIINQAAYDVSRDFFDKVSEGDEVEMYFAQHSHVLLGLALSEL</sequence>
<proteinExistence type="predicted"/>
<name>A0A5M4AUC0_9BACT</name>
<gene>
    <name evidence="2" type="ORF">PbJCM13498_04230</name>
</gene>
<feature type="transmembrane region" description="Helical" evidence="1">
    <location>
        <begin position="21"/>
        <end position="41"/>
    </location>
</feature>
<organism evidence="2 3">
    <name type="scientific">Prolixibacter bellariivorans</name>
    <dbReference type="NCBI Taxonomy" id="314319"/>
    <lineage>
        <taxon>Bacteria</taxon>
        <taxon>Pseudomonadati</taxon>
        <taxon>Bacteroidota</taxon>
        <taxon>Bacteroidia</taxon>
        <taxon>Marinilabiliales</taxon>
        <taxon>Prolixibacteraceae</taxon>
        <taxon>Prolixibacter</taxon>
    </lineage>
</organism>
<protein>
    <submittedName>
        <fullName evidence="2">Uncharacterized protein</fullName>
    </submittedName>
</protein>
<evidence type="ECO:0000313" key="3">
    <source>
        <dbReference type="Proteomes" id="UP000391834"/>
    </source>
</evidence>
<accession>A0A5M4AUC0</accession>
<evidence type="ECO:0000256" key="1">
    <source>
        <dbReference type="SAM" id="Phobius"/>
    </source>
</evidence>